<dbReference type="Proteomes" id="UP001153069">
    <property type="component" value="Unassembled WGS sequence"/>
</dbReference>
<accession>A0A9N8H482</accession>
<protein>
    <submittedName>
        <fullName evidence="2">Uncharacterized protein</fullName>
    </submittedName>
</protein>
<evidence type="ECO:0000313" key="2">
    <source>
        <dbReference type="EMBL" id="CAB9498685.1"/>
    </source>
</evidence>
<name>A0A9N8H482_9STRA</name>
<gene>
    <name evidence="2" type="ORF">SEMRO_43_G026120.1</name>
</gene>
<evidence type="ECO:0000256" key="1">
    <source>
        <dbReference type="SAM" id="MobiDB-lite"/>
    </source>
</evidence>
<keyword evidence="3" id="KW-1185">Reference proteome</keyword>
<evidence type="ECO:0000313" key="3">
    <source>
        <dbReference type="Proteomes" id="UP001153069"/>
    </source>
</evidence>
<feature type="compositionally biased region" description="Basic residues" evidence="1">
    <location>
        <begin position="206"/>
        <end position="216"/>
    </location>
</feature>
<dbReference type="EMBL" id="CAICTM010000043">
    <property type="protein sequence ID" value="CAB9498685.1"/>
    <property type="molecule type" value="Genomic_DNA"/>
</dbReference>
<sequence>MSVDSHDDLSISLASFGSKCIALNLESASLASNSSGRGILKKKTVEESLSSMYLSMSSSLASLGTSVTFDSVEINEHPITLGVNPAVADGGPPIEIEWQAQSYEVTSVDDFELARAEENTASRTVRKLPPGERIDLLVKSGFTRFELERTEDEISSIRLMRQMSKRQGQREAAANASASSDSKAPVLSPSKTSRTSRDRSKAYGKLIKRFRLRNGRKAGSNSDRQ</sequence>
<comment type="caution">
    <text evidence="2">The sequence shown here is derived from an EMBL/GenBank/DDBJ whole genome shotgun (WGS) entry which is preliminary data.</text>
</comment>
<feature type="region of interest" description="Disordered" evidence="1">
    <location>
        <begin position="162"/>
        <end position="225"/>
    </location>
</feature>
<dbReference type="AlphaFoldDB" id="A0A9N8H482"/>
<feature type="compositionally biased region" description="Low complexity" evidence="1">
    <location>
        <begin position="172"/>
        <end position="193"/>
    </location>
</feature>
<organism evidence="2 3">
    <name type="scientific">Seminavis robusta</name>
    <dbReference type="NCBI Taxonomy" id="568900"/>
    <lineage>
        <taxon>Eukaryota</taxon>
        <taxon>Sar</taxon>
        <taxon>Stramenopiles</taxon>
        <taxon>Ochrophyta</taxon>
        <taxon>Bacillariophyta</taxon>
        <taxon>Bacillariophyceae</taxon>
        <taxon>Bacillariophycidae</taxon>
        <taxon>Naviculales</taxon>
        <taxon>Naviculaceae</taxon>
        <taxon>Seminavis</taxon>
    </lineage>
</organism>
<proteinExistence type="predicted"/>
<reference evidence="2" key="1">
    <citation type="submission" date="2020-06" db="EMBL/GenBank/DDBJ databases">
        <authorList>
            <consortium name="Plant Systems Biology data submission"/>
        </authorList>
    </citation>
    <scope>NUCLEOTIDE SEQUENCE</scope>
    <source>
        <strain evidence="2">D6</strain>
    </source>
</reference>